<evidence type="ECO:0000313" key="2">
    <source>
        <dbReference type="Proteomes" id="UP000193804"/>
    </source>
</evidence>
<protein>
    <submittedName>
        <fullName evidence="1">Uncharacterized protein</fullName>
    </submittedName>
</protein>
<organism evidence="1 2">
    <name type="scientific">Marivirga sericea</name>
    <dbReference type="NCBI Taxonomy" id="1028"/>
    <lineage>
        <taxon>Bacteria</taxon>
        <taxon>Pseudomonadati</taxon>
        <taxon>Bacteroidota</taxon>
        <taxon>Cytophagia</taxon>
        <taxon>Cytophagales</taxon>
        <taxon>Marivirgaceae</taxon>
        <taxon>Marivirga</taxon>
    </lineage>
</organism>
<dbReference type="Proteomes" id="UP000193804">
    <property type="component" value="Unassembled WGS sequence"/>
</dbReference>
<name>A0A1X7ISN7_9BACT</name>
<dbReference type="EMBL" id="FXAW01000001">
    <property type="protein sequence ID" value="SMG18203.1"/>
    <property type="molecule type" value="Genomic_DNA"/>
</dbReference>
<dbReference type="RefSeq" id="WP_085515983.1">
    <property type="nucleotide sequence ID" value="NZ_FXAW01000001.1"/>
</dbReference>
<dbReference type="SUPFAM" id="SSF56563">
    <property type="entry name" value="Major capsid protein gp5"/>
    <property type="match status" value="1"/>
</dbReference>
<keyword evidence="2" id="KW-1185">Reference proteome</keyword>
<dbReference type="STRING" id="1028.SAMN05661096_01036"/>
<evidence type="ECO:0000313" key="1">
    <source>
        <dbReference type="EMBL" id="SMG18203.1"/>
    </source>
</evidence>
<reference evidence="2" key="1">
    <citation type="submission" date="2017-04" db="EMBL/GenBank/DDBJ databases">
        <authorList>
            <person name="Varghese N."/>
            <person name="Submissions S."/>
        </authorList>
    </citation>
    <scope>NUCLEOTIDE SEQUENCE [LARGE SCALE GENOMIC DNA]</scope>
    <source>
        <strain evidence="2">DSM 4125</strain>
    </source>
</reference>
<dbReference type="AlphaFoldDB" id="A0A1X7ISN7"/>
<accession>A0A1X7ISN7</accession>
<proteinExistence type="predicted"/>
<gene>
    <name evidence="1" type="ORF">SAMN05661096_01036</name>
</gene>
<sequence>MIFNLESINEILEASQVGAKKNDSPLWTNSEELEKYMKTSTGINFSITDIEGIIRPKKSEFSTLKNLEPKPTILERLGVNIWDSSMSGVDGIKAPNLANLDFEFVNEGEEAQDGVNAVPHLQYRNNFVTGIVELQKPNFIGKTPEEINQWLLIETKRAIHEAIFKKLVSKITALSAVSGYTSIDTAKTYSLADFNALEQANTGDYSELKYLVSSFTARKLKTTDSGYNQPLLANRLVNDIQTYVRKEVANDCVILGDFSKVGIMVHGMNIFTDQYTKMNDGILQMRVISHCDLHLLDNSAFTTGKNFE</sequence>